<evidence type="ECO:0000256" key="4">
    <source>
        <dbReference type="SAM" id="MobiDB-lite"/>
    </source>
</evidence>
<dbReference type="SUPFAM" id="SSF46785">
    <property type="entry name" value="Winged helix' DNA-binding domain"/>
    <property type="match status" value="1"/>
</dbReference>
<keyword evidence="2" id="KW-0238">DNA-binding</keyword>
<proteinExistence type="predicted"/>
<dbReference type="Pfam" id="PF07729">
    <property type="entry name" value="FCD"/>
    <property type="match status" value="1"/>
</dbReference>
<gene>
    <name evidence="6" type="ordered locus">Tcur_4638</name>
</gene>
<dbReference type="HOGENOM" id="CLU_017584_5_4_11"/>
<dbReference type="KEGG" id="tcu:Tcur_4638"/>
<feature type="region of interest" description="Disordered" evidence="4">
    <location>
        <begin position="1"/>
        <end position="27"/>
    </location>
</feature>
<dbReference type="AlphaFoldDB" id="D1A661"/>
<dbReference type="RefSeq" id="WP_012854941.1">
    <property type="nucleotide sequence ID" value="NC_013510.1"/>
</dbReference>
<dbReference type="Pfam" id="PF00392">
    <property type="entry name" value="GntR"/>
    <property type="match status" value="1"/>
</dbReference>
<protein>
    <submittedName>
        <fullName evidence="6">Transcriptional regulator, GntR family</fullName>
    </submittedName>
</protein>
<dbReference type="SMART" id="SM00895">
    <property type="entry name" value="FCD"/>
    <property type="match status" value="1"/>
</dbReference>
<dbReference type="eggNOG" id="COG1802">
    <property type="taxonomic scope" value="Bacteria"/>
</dbReference>
<reference evidence="6 7" key="1">
    <citation type="journal article" date="2011" name="Stand. Genomic Sci.">
        <title>Complete genome sequence of Thermomonospora curvata type strain (B9).</title>
        <authorList>
            <person name="Chertkov O."/>
            <person name="Sikorski J."/>
            <person name="Nolan M."/>
            <person name="Lapidus A."/>
            <person name="Lucas S."/>
            <person name="Del Rio T.G."/>
            <person name="Tice H."/>
            <person name="Cheng J.F."/>
            <person name="Goodwin L."/>
            <person name="Pitluck S."/>
            <person name="Liolios K."/>
            <person name="Ivanova N."/>
            <person name="Mavromatis K."/>
            <person name="Mikhailova N."/>
            <person name="Ovchinnikova G."/>
            <person name="Pati A."/>
            <person name="Chen A."/>
            <person name="Palaniappan K."/>
            <person name="Djao O.D."/>
            <person name="Land M."/>
            <person name="Hauser L."/>
            <person name="Chang Y.J."/>
            <person name="Jeffries C.D."/>
            <person name="Brettin T."/>
            <person name="Han C."/>
            <person name="Detter J.C."/>
            <person name="Rohde M."/>
            <person name="Goker M."/>
            <person name="Woyke T."/>
            <person name="Bristow J."/>
            <person name="Eisen J.A."/>
            <person name="Markowitz V."/>
            <person name="Hugenholtz P."/>
            <person name="Klenk H.P."/>
            <person name="Kyrpides N.C."/>
        </authorList>
    </citation>
    <scope>NUCLEOTIDE SEQUENCE [LARGE SCALE GENOMIC DNA]</scope>
    <source>
        <strain evidence="7">ATCC 19995 / DSM 43183 / JCM 3096 / KCTC 9072 / NBRC 15933 / NCIMB 10081 / Henssen B9</strain>
    </source>
</reference>
<dbReference type="SUPFAM" id="SSF48008">
    <property type="entry name" value="GntR ligand-binding domain-like"/>
    <property type="match status" value="1"/>
</dbReference>
<evidence type="ECO:0000313" key="7">
    <source>
        <dbReference type="Proteomes" id="UP000001918"/>
    </source>
</evidence>
<keyword evidence="3" id="KW-0804">Transcription</keyword>
<accession>D1A661</accession>
<dbReference type="PANTHER" id="PTHR43537:SF24">
    <property type="entry name" value="GLUCONATE OPERON TRANSCRIPTIONAL REPRESSOR"/>
    <property type="match status" value="1"/>
</dbReference>
<dbReference type="InterPro" id="IPR036388">
    <property type="entry name" value="WH-like_DNA-bd_sf"/>
</dbReference>
<dbReference type="GO" id="GO:0003700">
    <property type="term" value="F:DNA-binding transcription factor activity"/>
    <property type="evidence" value="ECO:0007669"/>
    <property type="project" value="InterPro"/>
</dbReference>
<dbReference type="STRING" id="471852.Tcur_4638"/>
<dbReference type="Gene3D" id="1.20.120.530">
    <property type="entry name" value="GntR ligand-binding domain-like"/>
    <property type="match status" value="1"/>
</dbReference>
<sequence>MPGKRPAAPNGPRTTPGPAVPHAAPAHPAAEIARRPALDGRQLSERVAGHVREAIMIGELRAPAYIRTEHLAAELGVSATPVREALMILHSEGAVRWEPRRGFRVLPLTERDVADLFDVQAHLAGELAARAATALPEEELDRLEGVQSRLEQAARDGDAELVDRLNHEIHRTINRSSGSHRLTALLKSTVHYVPLRFFGTVEGWPEASARDHAPILAALRARDPEAARTAMSAHIRHVGRLLIDHLRARGVLEKSASQ</sequence>
<dbReference type="InterPro" id="IPR036390">
    <property type="entry name" value="WH_DNA-bd_sf"/>
</dbReference>
<dbReference type="InterPro" id="IPR008920">
    <property type="entry name" value="TF_FadR/GntR_C"/>
</dbReference>
<evidence type="ECO:0000256" key="1">
    <source>
        <dbReference type="ARBA" id="ARBA00023015"/>
    </source>
</evidence>
<name>D1A661_THECD</name>
<dbReference type="PROSITE" id="PS50949">
    <property type="entry name" value="HTH_GNTR"/>
    <property type="match status" value="1"/>
</dbReference>
<dbReference type="Gene3D" id="1.10.10.10">
    <property type="entry name" value="Winged helix-like DNA-binding domain superfamily/Winged helix DNA-binding domain"/>
    <property type="match status" value="1"/>
</dbReference>
<evidence type="ECO:0000313" key="6">
    <source>
        <dbReference type="EMBL" id="ACZ00160.1"/>
    </source>
</evidence>
<dbReference type="Proteomes" id="UP000001918">
    <property type="component" value="Chromosome"/>
</dbReference>
<feature type="domain" description="HTH gntR-type" evidence="5">
    <location>
        <begin position="41"/>
        <end position="108"/>
    </location>
</feature>
<feature type="compositionally biased region" description="Low complexity" evidence="4">
    <location>
        <begin position="16"/>
        <end position="27"/>
    </location>
</feature>
<keyword evidence="1" id="KW-0805">Transcription regulation</keyword>
<organism evidence="6 7">
    <name type="scientific">Thermomonospora curvata (strain ATCC 19995 / DSM 43183 / JCM 3096 / KCTC 9072 / NBRC 15933 / NCIMB 10081 / Henssen B9)</name>
    <dbReference type="NCBI Taxonomy" id="471852"/>
    <lineage>
        <taxon>Bacteria</taxon>
        <taxon>Bacillati</taxon>
        <taxon>Actinomycetota</taxon>
        <taxon>Actinomycetes</taxon>
        <taxon>Streptosporangiales</taxon>
        <taxon>Thermomonosporaceae</taxon>
        <taxon>Thermomonospora</taxon>
    </lineage>
</organism>
<evidence type="ECO:0000256" key="2">
    <source>
        <dbReference type="ARBA" id="ARBA00023125"/>
    </source>
</evidence>
<dbReference type="GO" id="GO:0003677">
    <property type="term" value="F:DNA binding"/>
    <property type="evidence" value="ECO:0007669"/>
    <property type="project" value="UniProtKB-KW"/>
</dbReference>
<evidence type="ECO:0000256" key="3">
    <source>
        <dbReference type="ARBA" id="ARBA00023163"/>
    </source>
</evidence>
<evidence type="ECO:0000259" key="5">
    <source>
        <dbReference type="PROSITE" id="PS50949"/>
    </source>
</evidence>
<dbReference type="EMBL" id="CP001738">
    <property type="protein sequence ID" value="ACZ00160.1"/>
    <property type="molecule type" value="Genomic_DNA"/>
</dbReference>
<keyword evidence="7" id="KW-1185">Reference proteome</keyword>
<dbReference type="PANTHER" id="PTHR43537">
    <property type="entry name" value="TRANSCRIPTIONAL REGULATOR, GNTR FAMILY"/>
    <property type="match status" value="1"/>
</dbReference>
<dbReference type="SMART" id="SM00345">
    <property type="entry name" value="HTH_GNTR"/>
    <property type="match status" value="1"/>
</dbReference>
<dbReference type="InterPro" id="IPR000524">
    <property type="entry name" value="Tscrpt_reg_HTH_GntR"/>
</dbReference>
<dbReference type="OrthoDB" id="8680240at2"/>
<dbReference type="InterPro" id="IPR011711">
    <property type="entry name" value="GntR_C"/>
</dbReference>